<gene>
    <name evidence="3" type="ORF">PSNMU_V1.4_AUG-EV-PASAV3_0096860</name>
</gene>
<dbReference type="Proteomes" id="UP000291116">
    <property type="component" value="Unassembled WGS sequence"/>
</dbReference>
<dbReference type="AlphaFoldDB" id="A0A448ZKY5"/>
<dbReference type="PANTHER" id="PTHR31737">
    <property type="entry name" value="PROTEIN TOS1"/>
    <property type="match status" value="1"/>
</dbReference>
<evidence type="ECO:0000256" key="1">
    <source>
        <dbReference type="SAM" id="MobiDB-lite"/>
    </source>
</evidence>
<dbReference type="PANTHER" id="PTHR31737:SF2">
    <property type="entry name" value="PROTEIN TOS1"/>
    <property type="match status" value="1"/>
</dbReference>
<evidence type="ECO:0000313" key="3">
    <source>
        <dbReference type="EMBL" id="VEU42700.1"/>
    </source>
</evidence>
<feature type="chain" id="PRO_5019233826" evidence="2">
    <location>
        <begin position="18"/>
        <end position="598"/>
    </location>
</feature>
<feature type="region of interest" description="Disordered" evidence="1">
    <location>
        <begin position="351"/>
        <end position="598"/>
    </location>
</feature>
<organism evidence="3 4">
    <name type="scientific">Pseudo-nitzschia multistriata</name>
    <dbReference type="NCBI Taxonomy" id="183589"/>
    <lineage>
        <taxon>Eukaryota</taxon>
        <taxon>Sar</taxon>
        <taxon>Stramenopiles</taxon>
        <taxon>Ochrophyta</taxon>
        <taxon>Bacillariophyta</taxon>
        <taxon>Bacillariophyceae</taxon>
        <taxon>Bacillariophycidae</taxon>
        <taxon>Bacillariales</taxon>
        <taxon>Bacillariaceae</taxon>
        <taxon>Pseudo-nitzschia</taxon>
    </lineage>
</organism>
<keyword evidence="2" id="KW-0732">Signal</keyword>
<accession>A0A448ZKY5</accession>
<dbReference type="EMBL" id="CAACVS010000470">
    <property type="protein sequence ID" value="VEU42700.1"/>
    <property type="molecule type" value="Genomic_DNA"/>
</dbReference>
<evidence type="ECO:0000256" key="2">
    <source>
        <dbReference type="SAM" id="SignalP"/>
    </source>
</evidence>
<feature type="compositionally biased region" description="Pro residues" evidence="1">
    <location>
        <begin position="427"/>
        <end position="443"/>
    </location>
</feature>
<proteinExistence type="predicted"/>
<feature type="region of interest" description="Disordered" evidence="1">
    <location>
        <begin position="138"/>
        <end position="170"/>
    </location>
</feature>
<feature type="compositionally biased region" description="Low complexity" evidence="1">
    <location>
        <begin position="86"/>
        <end position="100"/>
    </location>
</feature>
<feature type="signal peptide" evidence="2">
    <location>
        <begin position="1"/>
        <end position="17"/>
    </location>
</feature>
<keyword evidence="4" id="KW-1185">Reference proteome</keyword>
<feature type="compositionally biased region" description="Pro residues" evidence="1">
    <location>
        <begin position="401"/>
        <end position="412"/>
    </location>
</feature>
<feature type="compositionally biased region" description="Polar residues" evidence="1">
    <location>
        <begin position="380"/>
        <end position="393"/>
    </location>
</feature>
<feature type="region of interest" description="Disordered" evidence="1">
    <location>
        <begin position="26"/>
        <end position="122"/>
    </location>
</feature>
<feature type="compositionally biased region" description="Basic and acidic residues" evidence="1">
    <location>
        <begin position="31"/>
        <end position="52"/>
    </location>
</feature>
<protein>
    <submittedName>
        <fullName evidence="3">Uncharacterized protein</fullName>
    </submittedName>
</protein>
<evidence type="ECO:0000313" key="4">
    <source>
        <dbReference type="Proteomes" id="UP000291116"/>
    </source>
</evidence>
<reference evidence="3 4" key="1">
    <citation type="submission" date="2019-01" db="EMBL/GenBank/DDBJ databases">
        <authorList>
            <person name="Ferrante I. M."/>
        </authorList>
    </citation>
    <scope>NUCLEOTIDE SEQUENCE [LARGE SCALE GENOMIC DNA]</scope>
    <source>
        <strain evidence="3 4">B856</strain>
    </source>
</reference>
<feature type="compositionally biased region" description="Pro residues" evidence="1">
    <location>
        <begin position="470"/>
        <end position="480"/>
    </location>
</feature>
<name>A0A448ZKY5_9STRA</name>
<sequence length="598" mass="64613">MKPTSTALRQFLTGALGTVVLSSTLSLGRQPEQEPRQRAEHQHEHAQSDRLRLPNAGVVRAGLAIGGKPDGSVLGGVSRPETTNQDSDGVLDSSSGDPPGLLQNSQTEGPAPPKGSRCHPDLGVLACPKRGESCQLWQPGGSDSHNDSESNPKWYCQQTRAPPTPHKASRDHGFHQLFPRFLQVADEAADDDFLPAAQFPPSGEVYDYCTYHKQLEYNYYSTIEMPSAWDRCACEGYGYQLPNQESYSDVEYCHRINIYYCKAYYAEESERPSGFHNPSAYDKCLCATYSESGYEEYIPGKNRNFCSDLPTRYCQYYFPNGDLVGEAECLCESFGQQDMCDFVPPEGWVPPTPAPPVAPVVPTEFPTRTPTKEPTPAPSVSPTQRPTGSPTQKPTAGPTALPTPAPTKPPTVAPSGVPSGEPSGEPTLPPSAAPSPAPTPPPTKAASKATPRPRPVAQVGHSGQQEPQPQLVPAPRPVPVGSPTKAPIDQSIPVMKPRPAGHATKNTSEGVATIPVMKPRPPPRPAEVESGGSGPSKQGTQEEPRPQQENEEEEEDGSSHPHQQLLNLELHRTTQISGLRRQPKIDERPGKALRLPAS</sequence>